<keyword evidence="4 5" id="KW-0472">Membrane</keyword>
<reference evidence="7 8" key="1">
    <citation type="submission" date="2015-08" db="EMBL/GenBank/DDBJ databases">
        <title>Draft Genome Sequence of Pseudoalteromonas porphyrae UCD-SED14.</title>
        <authorList>
            <person name="Coil D.A."/>
            <person name="Jospin G."/>
            <person name="Lee R.D."/>
            <person name="Eisen J.A."/>
        </authorList>
    </citation>
    <scope>NUCLEOTIDE SEQUENCE [LARGE SCALE GENOMIC DNA]</scope>
    <source>
        <strain evidence="7 8">UCD-SED14</strain>
    </source>
</reference>
<feature type="transmembrane region" description="Helical" evidence="5">
    <location>
        <begin position="355"/>
        <end position="377"/>
    </location>
</feature>
<dbReference type="EMBL" id="LHPH01000013">
    <property type="protein sequence ID" value="KPH62528.1"/>
    <property type="molecule type" value="Genomic_DNA"/>
</dbReference>
<dbReference type="GO" id="GO:0016020">
    <property type="term" value="C:membrane"/>
    <property type="evidence" value="ECO:0007669"/>
    <property type="project" value="UniProtKB-SubCell"/>
</dbReference>
<evidence type="ECO:0000256" key="3">
    <source>
        <dbReference type="ARBA" id="ARBA00022989"/>
    </source>
</evidence>
<feature type="transmembrane region" description="Helical" evidence="5">
    <location>
        <begin position="268"/>
        <end position="292"/>
    </location>
</feature>
<feature type="transmembrane region" description="Helical" evidence="5">
    <location>
        <begin position="299"/>
        <end position="318"/>
    </location>
</feature>
<evidence type="ECO:0000256" key="5">
    <source>
        <dbReference type="SAM" id="Phobius"/>
    </source>
</evidence>
<dbReference type="GO" id="GO:0140359">
    <property type="term" value="F:ABC-type transporter activity"/>
    <property type="evidence" value="ECO:0007669"/>
    <property type="project" value="InterPro"/>
</dbReference>
<accession>A0A0N0LZ63</accession>
<comment type="subcellular location">
    <subcellularLocation>
        <location evidence="1">Membrane</location>
        <topology evidence="1">Multi-pass membrane protein</topology>
    </subcellularLocation>
</comment>
<dbReference type="STRING" id="187330.AMS58_04575"/>
<feature type="transmembrane region" description="Helical" evidence="5">
    <location>
        <begin position="188"/>
        <end position="207"/>
    </location>
</feature>
<dbReference type="PANTHER" id="PTHR43229">
    <property type="entry name" value="NODULATION PROTEIN J"/>
    <property type="match status" value="1"/>
</dbReference>
<dbReference type="PATRIC" id="fig|187330.3.peg.943"/>
<dbReference type="InterPro" id="IPR013525">
    <property type="entry name" value="ABC2_TM"/>
</dbReference>
<dbReference type="PANTHER" id="PTHR43229:SF2">
    <property type="entry name" value="NODULATION PROTEIN J"/>
    <property type="match status" value="1"/>
</dbReference>
<dbReference type="AlphaFoldDB" id="A0A0N0LZ63"/>
<gene>
    <name evidence="7" type="ORF">ADS77_12580</name>
</gene>
<feature type="transmembrane region" description="Helical" evidence="5">
    <location>
        <begin position="228"/>
        <end position="256"/>
    </location>
</feature>
<evidence type="ECO:0000313" key="7">
    <source>
        <dbReference type="EMBL" id="KPH62528.1"/>
    </source>
</evidence>
<name>A0A0N0LZ63_9GAMM</name>
<evidence type="ECO:0000256" key="2">
    <source>
        <dbReference type="ARBA" id="ARBA00022692"/>
    </source>
</evidence>
<protein>
    <recommendedName>
        <fullName evidence="6">ABC-2 type transporter transmembrane domain-containing protein</fullName>
    </recommendedName>
</protein>
<keyword evidence="3 5" id="KW-1133">Transmembrane helix</keyword>
<dbReference type="Proteomes" id="UP000037848">
    <property type="component" value="Unassembled WGS sequence"/>
</dbReference>
<comment type="caution">
    <text evidence="7">The sequence shown here is derived from an EMBL/GenBank/DDBJ whole genome shotgun (WGS) entry which is preliminary data.</text>
</comment>
<proteinExistence type="predicted"/>
<evidence type="ECO:0000256" key="1">
    <source>
        <dbReference type="ARBA" id="ARBA00004141"/>
    </source>
</evidence>
<keyword evidence="8" id="KW-1185">Reference proteome</keyword>
<evidence type="ECO:0000313" key="8">
    <source>
        <dbReference type="Proteomes" id="UP000037848"/>
    </source>
</evidence>
<sequence length="387" mass="42860">MLIHTVKKEARLIANDLHSLAVLLLMPILFMVIMTMASSQSQQNMQSNLSLSVIGKAYSKHSNVLIELLKAQGFIVPSSPITQTKQSTLTIAPKFDQLILMRQGTSQLTLEISDELAPQTRMLMTEKVKASLAQLKLYLYMLDTGDLDVDLPLNEQISQIITASDVSYLLAQQSIKALDNPALNSVPAWWVFGIYFIVLPISLTFINERNNGTLVRLKTYPISMARYFYNKACAYVLVSIVQGGLLALIGCIVIPYCLDLPLLSLHGLLYSILTFITVSCTAIAFALLLASLVSSYEQAIVVGGGVNIILAALSGFMVPLEIMPDNLAALANGSPMYWSAQLLRQLMSESIDHTFWQYSASLWGFSLLCFTAALWTFNKKMRNLTWN</sequence>
<dbReference type="Pfam" id="PF12698">
    <property type="entry name" value="ABC2_membrane_3"/>
    <property type="match status" value="1"/>
</dbReference>
<dbReference type="OrthoDB" id="266913at2"/>
<feature type="domain" description="ABC-2 type transporter transmembrane" evidence="6">
    <location>
        <begin position="21"/>
        <end position="375"/>
    </location>
</feature>
<evidence type="ECO:0000256" key="4">
    <source>
        <dbReference type="ARBA" id="ARBA00023136"/>
    </source>
</evidence>
<dbReference type="InterPro" id="IPR051784">
    <property type="entry name" value="Nod_factor_ABC_transporter"/>
</dbReference>
<organism evidence="7 8">
    <name type="scientific">Pseudoalteromonas porphyrae</name>
    <dbReference type="NCBI Taxonomy" id="187330"/>
    <lineage>
        <taxon>Bacteria</taxon>
        <taxon>Pseudomonadati</taxon>
        <taxon>Pseudomonadota</taxon>
        <taxon>Gammaproteobacteria</taxon>
        <taxon>Alteromonadales</taxon>
        <taxon>Pseudoalteromonadaceae</taxon>
        <taxon>Pseudoalteromonas</taxon>
    </lineage>
</organism>
<dbReference type="RefSeq" id="WP_054203843.1">
    <property type="nucleotide sequence ID" value="NZ_LHPH01000013.1"/>
</dbReference>
<feature type="transmembrane region" description="Helical" evidence="5">
    <location>
        <begin position="20"/>
        <end position="38"/>
    </location>
</feature>
<keyword evidence="2 5" id="KW-0812">Transmembrane</keyword>
<evidence type="ECO:0000259" key="6">
    <source>
        <dbReference type="Pfam" id="PF12698"/>
    </source>
</evidence>